<evidence type="ECO:0008006" key="7">
    <source>
        <dbReference type="Google" id="ProtNLM"/>
    </source>
</evidence>
<sequence length="489" mass="54967">MLSLKSKSKFILNNFPIRKFATTSTSPVIIDTLSNGIKLAVDPTPSYFSAIGFYVNAGSRYEKTYDLTGCSHIMDKMSFKSTENFTLDEMNEQLNKLGGNYMCSSSRESMIYQASTFNDDVDKMFSILSETVTKPKILKSELDEQLLGTEYELNEIWNQSDLILPEIFQQVAYNNSNIGNPLLCPFDKLSKINRDSLIKYRKLFYNPENLVIAFSGVDYNKASKLIETYLSDFKSNNLEKIIKEKALYTGGEFSLPIPEGLNYRGEEFHHIHVGFEGLSIESNDIYKLAVLQMLIGGGGSFSAGGPGKGMYSRAYTRVLNQYGFVENCKSFIHNFTDSGLFGISLACVPQANRVMAELIGYELNLLMSKDIGKGGISEQEVSRAKNQLKSSLMMNLESKMVQLEDMGRQVQIYGKRIDVLEMCEKINNVNRNDVINIAEKIFTSSEPTIVVQGDRESFGDIKGMLTKYGLGKKIDNSSKTETKKSSKWF</sequence>
<dbReference type="GO" id="GO:0046872">
    <property type="term" value="F:metal ion binding"/>
    <property type="evidence" value="ECO:0007669"/>
    <property type="project" value="InterPro"/>
</dbReference>
<dbReference type="SUPFAM" id="SSF63411">
    <property type="entry name" value="LuxS/MPP-like metallohydrolase"/>
    <property type="match status" value="2"/>
</dbReference>
<organism evidence="5 6">
    <name type="scientific">Pichia inconspicua</name>
    <dbReference type="NCBI Taxonomy" id="52247"/>
    <lineage>
        <taxon>Eukaryota</taxon>
        <taxon>Fungi</taxon>
        <taxon>Dikarya</taxon>
        <taxon>Ascomycota</taxon>
        <taxon>Saccharomycotina</taxon>
        <taxon>Pichiomycetes</taxon>
        <taxon>Pichiales</taxon>
        <taxon>Pichiaceae</taxon>
        <taxon>Pichia</taxon>
    </lineage>
</organism>
<comment type="similarity">
    <text evidence="2">Belongs to the peptidase M16 family.</text>
</comment>
<evidence type="ECO:0000313" key="5">
    <source>
        <dbReference type="EMBL" id="TID21877.1"/>
    </source>
</evidence>
<dbReference type="GO" id="GO:0005739">
    <property type="term" value="C:mitochondrion"/>
    <property type="evidence" value="ECO:0007669"/>
    <property type="project" value="TreeGrafter"/>
</dbReference>
<comment type="function">
    <text evidence="1">Substrate recognition and binding subunit of the essential mitochondrial processing protease (MPP), which cleaves the mitochondrial sequence off newly imported precursors proteins.</text>
</comment>
<reference evidence="5 6" key="1">
    <citation type="journal article" date="2019" name="Front. Genet.">
        <title>Whole-Genome Sequencing of the Opportunistic Yeast Pathogen Candida inconspicua Uncovers Its Hybrid Origin.</title>
        <authorList>
            <person name="Mixao V."/>
            <person name="Hansen A.P."/>
            <person name="Saus E."/>
            <person name="Boekhout T."/>
            <person name="Lass-Florl C."/>
            <person name="Gabaldon T."/>
        </authorList>
    </citation>
    <scope>NUCLEOTIDE SEQUENCE [LARGE SCALE GENOMIC DNA]</scope>
    <source>
        <strain evidence="5 6">CBS 180</strain>
    </source>
</reference>
<keyword evidence="6" id="KW-1185">Reference proteome</keyword>
<accession>A0A4T0WYU4</accession>
<dbReference type="Gene3D" id="3.30.830.10">
    <property type="entry name" value="Metalloenzyme, LuxS/M16 peptidase-like"/>
    <property type="match status" value="2"/>
</dbReference>
<evidence type="ECO:0000256" key="2">
    <source>
        <dbReference type="ARBA" id="ARBA00007261"/>
    </source>
</evidence>
<evidence type="ECO:0000313" key="6">
    <source>
        <dbReference type="Proteomes" id="UP000307173"/>
    </source>
</evidence>
<evidence type="ECO:0000256" key="1">
    <source>
        <dbReference type="ARBA" id="ARBA00002123"/>
    </source>
</evidence>
<dbReference type="Pfam" id="PF05193">
    <property type="entry name" value="Peptidase_M16_C"/>
    <property type="match status" value="1"/>
</dbReference>
<evidence type="ECO:0000259" key="4">
    <source>
        <dbReference type="Pfam" id="PF05193"/>
    </source>
</evidence>
<dbReference type="InterPro" id="IPR050361">
    <property type="entry name" value="MPP/UQCRC_Complex"/>
</dbReference>
<dbReference type="Pfam" id="PF00675">
    <property type="entry name" value="Peptidase_M16"/>
    <property type="match status" value="1"/>
</dbReference>
<proteinExistence type="inferred from homology"/>
<dbReference type="STRING" id="52247.A0A4T0WYU4"/>
<dbReference type="EMBL" id="SELW01000551">
    <property type="protein sequence ID" value="TID21877.1"/>
    <property type="molecule type" value="Genomic_DNA"/>
</dbReference>
<feature type="domain" description="Peptidase M16 N-terminal" evidence="3">
    <location>
        <begin position="45"/>
        <end position="185"/>
    </location>
</feature>
<dbReference type="InterPro" id="IPR011249">
    <property type="entry name" value="Metalloenz_LuxS/M16"/>
</dbReference>
<dbReference type="PANTHER" id="PTHR11851:SF49">
    <property type="entry name" value="MITOCHONDRIAL-PROCESSING PEPTIDASE SUBUNIT ALPHA"/>
    <property type="match status" value="1"/>
</dbReference>
<dbReference type="InterPro" id="IPR007863">
    <property type="entry name" value="Peptidase_M16_C"/>
</dbReference>
<protein>
    <recommendedName>
        <fullName evidence="7">Mitochondrial-processing peptidase subunit alpha</fullName>
    </recommendedName>
</protein>
<dbReference type="GO" id="GO:0006627">
    <property type="term" value="P:protein processing involved in protein targeting to mitochondrion"/>
    <property type="evidence" value="ECO:0007669"/>
    <property type="project" value="TreeGrafter"/>
</dbReference>
<dbReference type="InterPro" id="IPR011765">
    <property type="entry name" value="Pept_M16_N"/>
</dbReference>
<name>A0A4T0WYU4_9ASCO</name>
<dbReference type="Proteomes" id="UP000307173">
    <property type="component" value="Unassembled WGS sequence"/>
</dbReference>
<comment type="caution">
    <text evidence="5">The sequence shown here is derived from an EMBL/GenBank/DDBJ whole genome shotgun (WGS) entry which is preliminary data.</text>
</comment>
<dbReference type="PANTHER" id="PTHR11851">
    <property type="entry name" value="METALLOPROTEASE"/>
    <property type="match status" value="1"/>
</dbReference>
<evidence type="ECO:0000259" key="3">
    <source>
        <dbReference type="Pfam" id="PF00675"/>
    </source>
</evidence>
<dbReference type="OrthoDB" id="277191at2759"/>
<dbReference type="AlphaFoldDB" id="A0A4T0WYU4"/>
<gene>
    <name evidence="5" type="ORF">CANINC_003361</name>
</gene>
<feature type="domain" description="Peptidase M16 C-terminal" evidence="4">
    <location>
        <begin position="191"/>
        <end position="388"/>
    </location>
</feature>